<proteinExistence type="predicted"/>
<organism evidence="1 2">
    <name type="scientific">Candidatus Cryptobacteroides avistercoris</name>
    <dbReference type="NCBI Taxonomy" id="2840758"/>
    <lineage>
        <taxon>Bacteria</taxon>
        <taxon>Pseudomonadati</taxon>
        <taxon>Bacteroidota</taxon>
        <taxon>Bacteroidia</taxon>
        <taxon>Bacteroidales</taxon>
        <taxon>Candidatus Cryptobacteroides</taxon>
    </lineage>
</organism>
<reference evidence="1" key="2">
    <citation type="journal article" date="2021" name="PeerJ">
        <title>Extensive microbial diversity within the chicken gut microbiome revealed by metagenomics and culture.</title>
        <authorList>
            <person name="Gilroy R."/>
            <person name="Ravi A."/>
            <person name="Getino M."/>
            <person name="Pursley I."/>
            <person name="Horton D.L."/>
            <person name="Alikhan N.F."/>
            <person name="Baker D."/>
            <person name="Gharbi K."/>
            <person name="Hall N."/>
            <person name="Watson M."/>
            <person name="Adriaenssens E.M."/>
            <person name="Foster-Nyarko E."/>
            <person name="Jarju S."/>
            <person name="Secka A."/>
            <person name="Antonio M."/>
            <person name="Oren A."/>
            <person name="Chaudhuri R.R."/>
            <person name="La Ragione R."/>
            <person name="Hildebrand F."/>
            <person name="Pallen M.J."/>
        </authorList>
    </citation>
    <scope>NUCLEOTIDE SEQUENCE</scope>
    <source>
        <strain evidence="1">B3-1481</strain>
    </source>
</reference>
<dbReference type="Proteomes" id="UP000823769">
    <property type="component" value="Unassembled WGS sequence"/>
</dbReference>
<dbReference type="AlphaFoldDB" id="A0A9D9NP17"/>
<keyword evidence="1" id="KW-0328">Glycosyltransferase</keyword>
<gene>
    <name evidence="1" type="ORF">IAB76_05410</name>
</gene>
<accession>A0A9D9NP17</accession>
<reference evidence="1" key="1">
    <citation type="submission" date="2020-10" db="EMBL/GenBank/DDBJ databases">
        <authorList>
            <person name="Gilroy R."/>
        </authorList>
    </citation>
    <scope>NUCLEOTIDE SEQUENCE</scope>
    <source>
        <strain evidence="1">B3-1481</strain>
    </source>
</reference>
<dbReference type="EMBL" id="JADILW010000077">
    <property type="protein sequence ID" value="MBO8480526.1"/>
    <property type="molecule type" value="Genomic_DNA"/>
</dbReference>
<dbReference type="Gene3D" id="3.40.50.2020">
    <property type="match status" value="1"/>
</dbReference>
<evidence type="ECO:0000313" key="1">
    <source>
        <dbReference type="EMBL" id="MBO8480526.1"/>
    </source>
</evidence>
<feature type="non-terminal residue" evidence="1">
    <location>
        <position position="1"/>
    </location>
</feature>
<name>A0A9D9NP17_9BACT</name>
<sequence length="46" mass="4982">GAELAGAGFIIEKAFQHGRERIEAAGIRVESLAIVESLDNCRITLR</sequence>
<protein>
    <submittedName>
        <fullName evidence="1">Xanthine phosphoribosyltransferase</fullName>
    </submittedName>
</protein>
<evidence type="ECO:0000313" key="2">
    <source>
        <dbReference type="Proteomes" id="UP000823769"/>
    </source>
</evidence>
<dbReference type="InterPro" id="IPR029057">
    <property type="entry name" value="PRTase-like"/>
</dbReference>
<dbReference type="GO" id="GO:0016757">
    <property type="term" value="F:glycosyltransferase activity"/>
    <property type="evidence" value="ECO:0007669"/>
    <property type="project" value="UniProtKB-KW"/>
</dbReference>
<dbReference type="SUPFAM" id="SSF53271">
    <property type="entry name" value="PRTase-like"/>
    <property type="match status" value="1"/>
</dbReference>
<keyword evidence="1" id="KW-0808">Transferase</keyword>
<comment type="caution">
    <text evidence="1">The sequence shown here is derived from an EMBL/GenBank/DDBJ whole genome shotgun (WGS) entry which is preliminary data.</text>
</comment>